<evidence type="ECO:0000256" key="8">
    <source>
        <dbReference type="ARBA" id="ARBA00056337"/>
    </source>
</evidence>
<proteinExistence type="inferred from homology"/>
<feature type="active site" description="Schiff-base intermediate with acetaldehyde" evidence="9">
    <location>
        <position position="201"/>
    </location>
</feature>
<dbReference type="FunFam" id="3.20.20.70:FF:000198">
    <property type="entry name" value="Deoxyribose-phosphate aldolase"/>
    <property type="match status" value="1"/>
</dbReference>
<dbReference type="AlphaFoldDB" id="A0A0H1BQQ6"/>
<comment type="caution">
    <text evidence="10">The sequence shown here is derived from an EMBL/GenBank/DDBJ whole genome shotgun (WGS) entry which is preliminary data.</text>
</comment>
<comment type="similarity">
    <text evidence="1">Belongs to the DeoC/FbaB aldolase family. DeoC type 1 subfamily.</text>
</comment>
<evidence type="ECO:0000313" key="11">
    <source>
        <dbReference type="Proteomes" id="UP000053573"/>
    </source>
</evidence>
<dbReference type="PIRSF" id="PIRSF001357">
    <property type="entry name" value="DeoC"/>
    <property type="match status" value="1"/>
</dbReference>
<dbReference type="GO" id="GO:0004139">
    <property type="term" value="F:deoxyribose-phosphate aldolase activity"/>
    <property type="evidence" value="ECO:0007669"/>
    <property type="project" value="UniProtKB-EC"/>
</dbReference>
<sequence length="281" mass="29226">MATPVPTTDSEWSILISQTLNTLPQINIANYPTPTDPLTSIPKTIDHTQLALTATEAQIDTLCAEAIEYNFATVCVRENYVSRAVALLKETGIGVACVIGFHEGTYSTAEKVSETQNAVNDGASEMDMVINYPLLKEGKYTEVYADVLAVREAANRSSEGVGNNAGGKVGLKVILETSQLSREQVVAGCVISCLAGADFVKTSTGFNGPGASVENVALMRVVCEALGKGVKVKASGGARTLGDCVQMIRAGAERIGASAGVKIVEELTGKEGSATGGDGGY</sequence>
<dbReference type="GO" id="GO:0046386">
    <property type="term" value="P:deoxyribose phosphate catabolic process"/>
    <property type="evidence" value="ECO:0007669"/>
    <property type="project" value="UniProtKB-UniPathway"/>
</dbReference>
<dbReference type="PANTHER" id="PTHR10889">
    <property type="entry name" value="DEOXYRIBOSE-PHOSPHATE ALDOLASE"/>
    <property type="match status" value="1"/>
</dbReference>
<evidence type="ECO:0000256" key="3">
    <source>
        <dbReference type="ARBA" id="ARBA00022490"/>
    </source>
</evidence>
<dbReference type="Proteomes" id="UP000053573">
    <property type="component" value="Unassembled WGS sequence"/>
</dbReference>
<keyword evidence="5 9" id="KW-0704">Schiff base</keyword>
<evidence type="ECO:0000256" key="6">
    <source>
        <dbReference type="ARBA" id="ARBA00032755"/>
    </source>
</evidence>
<evidence type="ECO:0000256" key="1">
    <source>
        <dbReference type="ARBA" id="ARBA00010936"/>
    </source>
</evidence>
<dbReference type="Pfam" id="PF01791">
    <property type="entry name" value="DeoC"/>
    <property type="match status" value="1"/>
</dbReference>
<comment type="function">
    <text evidence="8">Catalyzes a reversible aldol reaction between acetaldehyde and D-glyceraldehyde 3-phosphate to generate 2-deoxy-D-ribose 5-phosphate.</text>
</comment>
<evidence type="ECO:0000256" key="2">
    <source>
        <dbReference type="ARBA" id="ARBA00012515"/>
    </source>
</evidence>
<dbReference type="CDD" id="cd00959">
    <property type="entry name" value="DeoC"/>
    <property type="match status" value="1"/>
</dbReference>
<dbReference type="InterPro" id="IPR028581">
    <property type="entry name" value="DeoC_typeI"/>
</dbReference>
<dbReference type="HAMAP" id="MF_00114">
    <property type="entry name" value="DeoC_type1"/>
    <property type="match status" value="1"/>
</dbReference>
<dbReference type="EMBL" id="LDEV01000141">
    <property type="protein sequence ID" value="KLJ13680.1"/>
    <property type="molecule type" value="Genomic_DNA"/>
</dbReference>
<dbReference type="STRING" id="2060906.A0A0H1BQQ6"/>
<dbReference type="GO" id="GO:0005737">
    <property type="term" value="C:cytoplasm"/>
    <property type="evidence" value="ECO:0007669"/>
    <property type="project" value="InterPro"/>
</dbReference>
<dbReference type="Gene3D" id="3.20.20.70">
    <property type="entry name" value="Aldolase class I"/>
    <property type="match status" value="1"/>
</dbReference>
<dbReference type="SMART" id="SM01133">
    <property type="entry name" value="DeoC"/>
    <property type="match status" value="1"/>
</dbReference>
<reference evidence="11" key="1">
    <citation type="journal article" date="2015" name="PLoS Genet.">
        <title>The dynamic genome and transcriptome of the human fungal pathogen Blastomyces and close relative Emmonsia.</title>
        <authorList>
            <person name="Munoz J.F."/>
            <person name="Gauthier G.M."/>
            <person name="Desjardins C.A."/>
            <person name="Gallo J.E."/>
            <person name="Holder J."/>
            <person name="Sullivan T.D."/>
            <person name="Marty A.J."/>
            <person name="Carmen J.C."/>
            <person name="Chen Z."/>
            <person name="Ding L."/>
            <person name="Gujja S."/>
            <person name="Magrini V."/>
            <person name="Misas E."/>
            <person name="Mitreva M."/>
            <person name="Priest M."/>
            <person name="Saif S."/>
            <person name="Whiston E.A."/>
            <person name="Young S."/>
            <person name="Zeng Q."/>
            <person name="Goldman W.E."/>
            <person name="Mardis E.R."/>
            <person name="Taylor J.W."/>
            <person name="McEwen J.G."/>
            <person name="Clay O.K."/>
            <person name="Klein B.S."/>
            <person name="Cuomo C.A."/>
        </authorList>
    </citation>
    <scope>NUCLEOTIDE SEQUENCE [LARGE SCALE GENOMIC DNA]</scope>
    <source>
        <strain evidence="11">UAMH 139</strain>
    </source>
</reference>
<evidence type="ECO:0000313" key="10">
    <source>
        <dbReference type="EMBL" id="KLJ13680.1"/>
    </source>
</evidence>
<evidence type="ECO:0000256" key="9">
    <source>
        <dbReference type="PIRSR" id="PIRSR001357-50"/>
    </source>
</evidence>
<name>A0A0H1BQQ6_9EURO</name>
<dbReference type="InterPro" id="IPR013785">
    <property type="entry name" value="Aldolase_TIM"/>
</dbReference>
<dbReference type="InterPro" id="IPR011343">
    <property type="entry name" value="DeoC"/>
</dbReference>
<evidence type="ECO:0000256" key="4">
    <source>
        <dbReference type="ARBA" id="ARBA00023239"/>
    </source>
</evidence>
<dbReference type="OrthoDB" id="70823at2759"/>
<keyword evidence="11" id="KW-1185">Reference proteome</keyword>
<evidence type="ECO:0000256" key="5">
    <source>
        <dbReference type="ARBA" id="ARBA00023270"/>
    </source>
</evidence>
<organism evidence="10 11">
    <name type="scientific">Blastomyces silverae</name>
    <dbReference type="NCBI Taxonomy" id="2060906"/>
    <lineage>
        <taxon>Eukaryota</taxon>
        <taxon>Fungi</taxon>
        <taxon>Dikarya</taxon>
        <taxon>Ascomycota</taxon>
        <taxon>Pezizomycotina</taxon>
        <taxon>Eurotiomycetes</taxon>
        <taxon>Eurotiomycetidae</taxon>
        <taxon>Onygenales</taxon>
        <taxon>Ajellomycetaceae</taxon>
        <taxon>Blastomyces</taxon>
    </lineage>
</organism>
<dbReference type="EC" id="4.1.2.4" evidence="2"/>
<dbReference type="PANTHER" id="PTHR10889:SF1">
    <property type="entry name" value="DEOXYRIBOSE-PHOSPHATE ALDOLASE"/>
    <property type="match status" value="1"/>
</dbReference>
<evidence type="ECO:0000256" key="7">
    <source>
        <dbReference type="ARBA" id="ARBA00048791"/>
    </source>
</evidence>
<dbReference type="SUPFAM" id="SSF51569">
    <property type="entry name" value="Aldolase"/>
    <property type="match status" value="1"/>
</dbReference>
<keyword evidence="4" id="KW-0456">Lyase</keyword>
<feature type="active site" description="Proton donor/acceptor" evidence="9">
    <location>
        <position position="233"/>
    </location>
</feature>
<gene>
    <name evidence="10" type="ORF">EMPG_11393</name>
</gene>
<keyword evidence="3" id="KW-0963">Cytoplasm</keyword>
<dbReference type="UniPathway" id="UPA00002">
    <property type="reaction ID" value="UER00468"/>
</dbReference>
<comment type="catalytic activity">
    <reaction evidence="7">
        <text>2-deoxy-D-ribose 5-phosphate = D-glyceraldehyde 3-phosphate + acetaldehyde</text>
        <dbReference type="Rhea" id="RHEA:12821"/>
        <dbReference type="ChEBI" id="CHEBI:15343"/>
        <dbReference type="ChEBI" id="CHEBI:59776"/>
        <dbReference type="ChEBI" id="CHEBI:62877"/>
        <dbReference type="EC" id="4.1.2.4"/>
    </reaction>
</comment>
<protein>
    <recommendedName>
        <fullName evidence="2">deoxyribose-phosphate aldolase</fullName>
        <ecNumber evidence="2">4.1.2.4</ecNumber>
    </recommendedName>
    <alternativeName>
        <fullName evidence="6">2-deoxy-D-ribose 5-phosphate aldolase</fullName>
    </alternativeName>
</protein>
<accession>A0A0H1BQQ6</accession>
<dbReference type="NCBIfam" id="TIGR00126">
    <property type="entry name" value="deoC"/>
    <property type="match status" value="1"/>
</dbReference>
<dbReference type="InterPro" id="IPR002915">
    <property type="entry name" value="DeoC/FbaB/LacD_aldolase"/>
</dbReference>
<dbReference type="GO" id="GO:0009264">
    <property type="term" value="P:deoxyribonucleotide catabolic process"/>
    <property type="evidence" value="ECO:0007669"/>
    <property type="project" value="InterPro"/>
</dbReference>
<dbReference type="GO" id="GO:0016052">
    <property type="term" value="P:carbohydrate catabolic process"/>
    <property type="evidence" value="ECO:0007669"/>
    <property type="project" value="TreeGrafter"/>
</dbReference>